<organism evidence="1 2">
    <name type="scientific">Halomonas campaniensis</name>
    <dbReference type="NCBI Taxonomy" id="213554"/>
    <lineage>
        <taxon>Bacteria</taxon>
        <taxon>Pseudomonadati</taxon>
        <taxon>Pseudomonadota</taxon>
        <taxon>Gammaproteobacteria</taxon>
        <taxon>Oceanospirillales</taxon>
        <taxon>Halomonadaceae</taxon>
        <taxon>Halomonas</taxon>
    </lineage>
</organism>
<evidence type="ECO:0000313" key="2">
    <source>
        <dbReference type="Proteomes" id="UP000553442"/>
    </source>
</evidence>
<dbReference type="SUPFAM" id="SSF56784">
    <property type="entry name" value="HAD-like"/>
    <property type="match status" value="1"/>
</dbReference>
<protein>
    <submittedName>
        <fullName evidence="1">Phosphoserine phosphatase</fullName>
    </submittedName>
</protein>
<gene>
    <name evidence="1" type="ORF">BDK63_001824</name>
</gene>
<dbReference type="AlphaFoldDB" id="A0A7W5PAM3"/>
<name>A0A7W5PAM3_9GAMM</name>
<dbReference type="Gene3D" id="3.40.50.1000">
    <property type="entry name" value="HAD superfamily/HAD-like"/>
    <property type="match status" value="1"/>
</dbReference>
<reference evidence="1 2" key="1">
    <citation type="submission" date="2020-08" db="EMBL/GenBank/DDBJ databases">
        <title>Genomic Encyclopedia of Archaeal and Bacterial Type Strains, Phase II (KMG-II): from individual species to whole genera.</title>
        <authorList>
            <person name="Goeker M."/>
        </authorList>
    </citation>
    <scope>NUCLEOTIDE SEQUENCE [LARGE SCALE GENOMIC DNA]</scope>
    <source>
        <strain evidence="1 2">5AG</strain>
    </source>
</reference>
<dbReference type="RefSeq" id="WP_183331105.1">
    <property type="nucleotide sequence ID" value="NZ_JACHZF010000011.1"/>
</dbReference>
<accession>A0A7W5PAM3</accession>
<evidence type="ECO:0000313" key="1">
    <source>
        <dbReference type="EMBL" id="MBB3330949.1"/>
    </source>
</evidence>
<sequence length="199" mass="22760">MKAVICDFDGTLLKKHSFPMWVFYIVRCSFKKGDIPVFFRFSSALALRWAGVISSSQFKTFLMRKSYPVEYDTLFVESLKVHVNPLVVERISEIDGYHVLSSASPLSYLEHVAEAFNVKFDKVLGSYVCGGVLFENYAENKVLALHEVIDFADDVVLFTDHHMDLPLMKISDEVFLVNPSKKTLRKADFEGVRYRVIEG</sequence>
<comment type="caution">
    <text evidence="1">The sequence shown here is derived from an EMBL/GenBank/DDBJ whole genome shotgun (WGS) entry which is preliminary data.</text>
</comment>
<dbReference type="EMBL" id="JACHZF010000011">
    <property type="protein sequence ID" value="MBB3330949.1"/>
    <property type="molecule type" value="Genomic_DNA"/>
</dbReference>
<dbReference type="InterPro" id="IPR023214">
    <property type="entry name" value="HAD_sf"/>
</dbReference>
<dbReference type="Proteomes" id="UP000553442">
    <property type="component" value="Unassembled WGS sequence"/>
</dbReference>
<keyword evidence="2" id="KW-1185">Reference proteome</keyword>
<dbReference type="InterPro" id="IPR036412">
    <property type="entry name" value="HAD-like_sf"/>
</dbReference>
<dbReference type="Gene3D" id="1.20.1440.100">
    <property type="entry name" value="SG protein - dephosphorylation function"/>
    <property type="match status" value="1"/>
</dbReference>
<dbReference type="Pfam" id="PF12710">
    <property type="entry name" value="HAD"/>
    <property type="match status" value="1"/>
</dbReference>
<proteinExistence type="predicted"/>